<dbReference type="AlphaFoldDB" id="A0A3B1BZX6"/>
<accession>A0A3B1BZX6</accession>
<gene>
    <name evidence="1" type="ORF">MNBD_GAMMA24-2510</name>
</gene>
<name>A0A3B1BZX6_9ZZZZ</name>
<reference evidence="1" key="1">
    <citation type="submission" date="2018-06" db="EMBL/GenBank/DDBJ databases">
        <authorList>
            <person name="Zhirakovskaya E."/>
        </authorList>
    </citation>
    <scope>NUCLEOTIDE SEQUENCE</scope>
</reference>
<protein>
    <submittedName>
        <fullName evidence="1">Uncharacterized protein</fullName>
    </submittedName>
</protein>
<evidence type="ECO:0000313" key="1">
    <source>
        <dbReference type="EMBL" id="VAX11985.1"/>
    </source>
</evidence>
<proteinExistence type="predicted"/>
<sequence>MFVVVTSVFLYGLYLQFFNKETGEQTTATLISFPHTDCKPERKPCSVSLGDRQLRFNLPKKAFYLRPFPVLVLLTGFTPDEIKSVSSRFEMTDMNMGFNQVQLSEKNRRWQGQAILPVCSSGSHDWLAVIEVKTGTTVYRARFNFSVENKH</sequence>
<organism evidence="1">
    <name type="scientific">hydrothermal vent metagenome</name>
    <dbReference type="NCBI Taxonomy" id="652676"/>
    <lineage>
        <taxon>unclassified sequences</taxon>
        <taxon>metagenomes</taxon>
        <taxon>ecological metagenomes</taxon>
    </lineage>
</organism>
<dbReference type="EMBL" id="UOFZ01000006">
    <property type="protein sequence ID" value="VAX11985.1"/>
    <property type="molecule type" value="Genomic_DNA"/>
</dbReference>